<comment type="caution">
    <text evidence="5">Lacks conserved residue(s) required for the propagation of feature annotation.</text>
</comment>
<feature type="binding site" evidence="5">
    <location>
        <position position="194"/>
    </location>
    <ligand>
        <name>S-adenosyl-L-methionine</name>
        <dbReference type="ChEBI" id="CHEBI:59789"/>
    </ligand>
</feature>
<dbReference type="GO" id="GO:0003723">
    <property type="term" value="F:RNA binding"/>
    <property type="evidence" value="ECO:0007669"/>
    <property type="project" value="UniProtKB-UniRule"/>
</dbReference>
<dbReference type="PROSITE" id="PS51686">
    <property type="entry name" value="SAM_MT_RSMB_NOP"/>
    <property type="match status" value="1"/>
</dbReference>
<gene>
    <name evidence="7" type="ORF">H312_02368</name>
</gene>
<feature type="binding site" evidence="5">
    <location>
        <position position="209"/>
    </location>
    <ligand>
        <name>S-adenosyl-L-methionine</name>
        <dbReference type="ChEBI" id="CHEBI:59789"/>
    </ligand>
</feature>
<dbReference type="GO" id="GO:0000470">
    <property type="term" value="P:maturation of LSU-rRNA"/>
    <property type="evidence" value="ECO:0007669"/>
    <property type="project" value="TreeGrafter"/>
</dbReference>
<organism evidence="7 8">
    <name type="scientific">Anncaliia algerae PRA339</name>
    <dbReference type="NCBI Taxonomy" id="1288291"/>
    <lineage>
        <taxon>Eukaryota</taxon>
        <taxon>Fungi</taxon>
        <taxon>Fungi incertae sedis</taxon>
        <taxon>Microsporidia</taxon>
        <taxon>Tubulinosematoidea</taxon>
        <taxon>Tubulinosematidae</taxon>
        <taxon>Anncaliia</taxon>
    </lineage>
</organism>
<dbReference type="GO" id="GO:0005730">
    <property type="term" value="C:nucleolus"/>
    <property type="evidence" value="ECO:0007669"/>
    <property type="project" value="TreeGrafter"/>
</dbReference>
<dbReference type="HOGENOM" id="CLU_005316_7_0_1"/>
<dbReference type="InterPro" id="IPR011023">
    <property type="entry name" value="Nop2p"/>
</dbReference>
<evidence type="ECO:0000313" key="8">
    <source>
        <dbReference type="Proteomes" id="UP000030655"/>
    </source>
</evidence>
<evidence type="ECO:0000256" key="5">
    <source>
        <dbReference type="PROSITE-ProRule" id="PRU01023"/>
    </source>
</evidence>
<dbReference type="Gene3D" id="3.40.50.150">
    <property type="entry name" value="Vaccinia Virus protein VP39"/>
    <property type="match status" value="1"/>
</dbReference>
<dbReference type="OrthoDB" id="427002at2759"/>
<reference evidence="8" key="1">
    <citation type="submission" date="2013-02" db="EMBL/GenBank/DDBJ databases">
        <authorList>
            <consortium name="The Broad Institute Genome Sequencing Platform"/>
            <person name="Cuomo C."/>
            <person name="Becnel J."/>
            <person name="Sanscrainte N."/>
            <person name="Walker B."/>
            <person name="Young S.K."/>
            <person name="Zeng Q."/>
            <person name="Gargeya S."/>
            <person name="Fitzgerald M."/>
            <person name="Haas B."/>
            <person name="Abouelleil A."/>
            <person name="Alvarado L."/>
            <person name="Arachchi H.M."/>
            <person name="Berlin A.M."/>
            <person name="Chapman S.B."/>
            <person name="Dewar J."/>
            <person name="Goldberg J."/>
            <person name="Griggs A."/>
            <person name="Gujja S."/>
            <person name="Hansen M."/>
            <person name="Howarth C."/>
            <person name="Imamovic A."/>
            <person name="Larimer J."/>
            <person name="McCowan C."/>
            <person name="Murphy C."/>
            <person name="Neiman D."/>
            <person name="Pearson M."/>
            <person name="Priest M."/>
            <person name="Roberts A."/>
            <person name="Saif S."/>
            <person name="Shea T."/>
            <person name="Sisk P."/>
            <person name="Sykes S."/>
            <person name="Wortman J."/>
            <person name="Nusbaum C."/>
            <person name="Birren B."/>
        </authorList>
    </citation>
    <scope>NUCLEOTIDE SEQUENCE [LARGE SCALE GENOMIC DNA]</scope>
    <source>
        <strain evidence="8">PRA339</strain>
    </source>
</reference>
<dbReference type="PANTHER" id="PTHR22807">
    <property type="entry name" value="NOP2 YEAST -RELATED NOL1/NOP2/FMU SUN DOMAIN-CONTAINING"/>
    <property type="match status" value="1"/>
</dbReference>
<dbReference type="InterPro" id="IPR001678">
    <property type="entry name" value="MeTrfase_RsmB-F_NOP2_dom"/>
</dbReference>
<dbReference type="GO" id="GO:0009383">
    <property type="term" value="F:rRNA (cytosine-C5-)-methyltransferase activity"/>
    <property type="evidence" value="ECO:0007669"/>
    <property type="project" value="TreeGrafter"/>
</dbReference>
<dbReference type="InterPro" id="IPR054728">
    <property type="entry name" value="RsmB-like_ferredoxin"/>
</dbReference>
<dbReference type="AlphaFoldDB" id="A0A059EZ92"/>
<name>A0A059EZ92_9MICR</name>
<evidence type="ECO:0000259" key="6">
    <source>
        <dbReference type="PROSITE" id="PS51686"/>
    </source>
</evidence>
<dbReference type="Pfam" id="PF01189">
    <property type="entry name" value="Methyltr_RsmB-F"/>
    <property type="match status" value="1"/>
</dbReference>
<protein>
    <recommendedName>
        <fullName evidence="6">SAM-dependent MTase RsmB/NOP-type domain-containing protein</fullName>
    </recommendedName>
</protein>
<dbReference type="NCBIfam" id="TIGR00446">
    <property type="entry name" value="nop2p"/>
    <property type="match status" value="1"/>
</dbReference>
<dbReference type="STRING" id="1288291.A0A059EZ92"/>
<sequence>MTQEDLDYNEISEVSEENISEEVEILEDGSPINMFLLNKLKLIFPKDEHKHFLKESLNHRPMIIRTNTLKIRPSALFKLLNARGVSLEPLYFYKGAFIVYKSPVPMGATPEYLAGYYVLQGGASFLPVLALDVSPEDSCLDMCSSPGLKACFISTFLSKENYLVANDVNKERMYSLKSNFNRLGINNVIITNYDARTIELKKFNKILLDAPCSGTGVIYKDKSVLTKLNYKELNRIVLLQKELILHAFDMLSTKGTLVYSTCSVLIEENEGVVDYLLKKRSNAKVVPLSTDDNPESFGKVGRNGFCKFRGRIFHQDMTHTRRIYPHVQNLDGFFVAKIIKR</sequence>
<comment type="similarity">
    <text evidence="5">Belongs to the class I-like SAM-binding methyltransferase superfamily. RsmB/NOP family.</text>
</comment>
<dbReference type="Gene3D" id="3.30.70.1170">
    <property type="entry name" value="Sun protein, domain 3"/>
    <property type="match status" value="1"/>
</dbReference>
<dbReference type="EMBL" id="KK365193">
    <property type="protein sequence ID" value="KCZ80245.1"/>
    <property type="molecule type" value="Genomic_DNA"/>
</dbReference>
<evidence type="ECO:0000256" key="1">
    <source>
        <dbReference type="ARBA" id="ARBA00022603"/>
    </source>
</evidence>
<evidence type="ECO:0000256" key="2">
    <source>
        <dbReference type="ARBA" id="ARBA00022679"/>
    </source>
</evidence>
<evidence type="ECO:0000256" key="3">
    <source>
        <dbReference type="ARBA" id="ARBA00022691"/>
    </source>
</evidence>
<dbReference type="VEuPathDB" id="MicrosporidiaDB:H312_02368"/>
<evidence type="ECO:0000313" key="7">
    <source>
        <dbReference type="EMBL" id="KCZ80245.1"/>
    </source>
</evidence>
<dbReference type="Pfam" id="PF22458">
    <property type="entry name" value="RsmF-B_ferredox"/>
    <property type="match status" value="1"/>
</dbReference>
<evidence type="ECO:0000256" key="4">
    <source>
        <dbReference type="ARBA" id="ARBA00022884"/>
    </source>
</evidence>
<dbReference type="InterPro" id="IPR023267">
    <property type="entry name" value="RCMT"/>
</dbReference>
<proteinExistence type="inferred from homology"/>
<keyword evidence="1 5" id="KW-0489">Methyltransferase</keyword>
<keyword evidence="3 5" id="KW-0949">S-adenosyl-L-methionine</keyword>
<dbReference type="Proteomes" id="UP000030655">
    <property type="component" value="Unassembled WGS sequence"/>
</dbReference>
<feature type="domain" description="SAM-dependent MTase RsmB/NOP-type" evidence="6">
    <location>
        <begin position="52"/>
        <end position="341"/>
    </location>
</feature>
<dbReference type="InterPro" id="IPR029063">
    <property type="entry name" value="SAM-dependent_MTases_sf"/>
</dbReference>
<accession>A0A059EZ92</accession>
<feature type="binding site" evidence="5">
    <location>
        <position position="167"/>
    </location>
    <ligand>
        <name>S-adenosyl-L-methionine</name>
        <dbReference type="ChEBI" id="CHEBI:59789"/>
    </ligand>
</feature>
<dbReference type="InterPro" id="IPR049560">
    <property type="entry name" value="MeTrfase_RsmB-F_NOP2_cat"/>
</dbReference>
<dbReference type="GO" id="GO:0070475">
    <property type="term" value="P:rRNA base methylation"/>
    <property type="evidence" value="ECO:0007669"/>
    <property type="project" value="TreeGrafter"/>
</dbReference>
<keyword evidence="8" id="KW-1185">Reference proteome</keyword>
<dbReference type="PANTHER" id="PTHR22807:SF30">
    <property type="entry name" value="28S RRNA (CYTOSINE(4447)-C(5))-METHYLTRANSFERASE-RELATED"/>
    <property type="match status" value="1"/>
</dbReference>
<dbReference type="SUPFAM" id="SSF53335">
    <property type="entry name" value="S-adenosyl-L-methionine-dependent methyltransferases"/>
    <property type="match status" value="1"/>
</dbReference>
<reference evidence="7 8" key="2">
    <citation type="submission" date="2014-03" db="EMBL/GenBank/DDBJ databases">
        <title>The Genome Sequence of Anncaliia algerae insect isolate PRA339.</title>
        <authorList>
            <consortium name="The Broad Institute Genome Sequencing Platform"/>
            <consortium name="The Broad Institute Genome Sequencing Center for Infectious Disease"/>
            <person name="Cuomo C."/>
            <person name="Becnel J."/>
            <person name="Sanscrainte N."/>
            <person name="Walker B."/>
            <person name="Young S.K."/>
            <person name="Zeng Q."/>
            <person name="Gargeya S."/>
            <person name="Fitzgerald M."/>
            <person name="Haas B."/>
            <person name="Abouelleil A."/>
            <person name="Alvarado L."/>
            <person name="Arachchi H.M."/>
            <person name="Berlin A.M."/>
            <person name="Chapman S.B."/>
            <person name="Dewar J."/>
            <person name="Goldberg J."/>
            <person name="Griggs A."/>
            <person name="Gujja S."/>
            <person name="Hansen M."/>
            <person name="Howarth C."/>
            <person name="Imamovic A."/>
            <person name="Larimer J."/>
            <person name="McCowan C."/>
            <person name="Murphy C."/>
            <person name="Neiman D."/>
            <person name="Pearson M."/>
            <person name="Priest M."/>
            <person name="Roberts A."/>
            <person name="Saif S."/>
            <person name="Shea T."/>
            <person name="Sisk P."/>
            <person name="Sykes S."/>
            <person name="Wortman J."/>
            <person name="Nusbaum C."/>
            <person name="Birren B."/>
        </authorList>
    </citation>
    <scope>NUCLEOTIDE SEQUENCE [LARGE SCALE GENOMIC DNA]</scope>
    <source>
        <strain evidence="7 8">PRA339</strain>
    </source>
</reference>
<dbReference type="PRINTS" id="PR02008">
    <property type="entry name" value="RCMTFAMILY"/>
</dbReference>
<keyword evidence="2 5" id="KW-0808">Transferase</keyword>
<keyword evidence="4 5" id="KW-0694">RNA-binding</keyword>
<feature type="active site" description="Nucleophile" evidence="5">
    <location>
        <position position="262"/>
    </location>
</feature>